<proteinExistence type="predicted"/>
<reference evidence="1" key="1">
    <citation type="journal article" date="2014" name="Front. Microbiol.">
        <title>High frequency of phylogenetically diverse reductive dehalogenase-homologous genes in deep subseafloor sedimentary metagenomes.</title>
        <authorList>
            <person name="Kawai M."/>
            <person name="Futagami T."/>
            <person name="Toyoda A."/>
            <person name="Takaki Y."/>
            <person name="Nishi S."/>
            <person name="Hori S."/>
            <person name="Arai W."/>
            <person name="Tsubouchi T."/>
            <person name="Morono Y."/>
            <person name="Uchiyama I."/>
            <person name="Ito T."/>
            <person name="Fujiyama A."/>
            <person name="Inagaki F."/>
            <person name="Takami H."/>
        </authorList>
    </citation>
    <scope>NUCLEOTIDE SEQUENCE</scope>
    <source>
        <strain evidence="1">Expedition CK06-06</strain>
    </source>
</reference>
<dbReference type="AlphaFoldDB" id="X1IGG3"/>
<comment type="caution">
    <text evidence="1">The sequence shown here is derived from an EMBL/GenBank/DDBJ whole genome shotgun (WGS) entry which is preliminary data.</text>
</comment>
<sequence>MVLFLIVRFILLSSKEKTDDVEDISKQHTISKELKKKEVNIKYQ</sequence>
<dbReference type="EMBL" id="BARU01036776">
    <property type="protein sequence ID" value="GAH80802.1"/>
    <property type="molecule type" value="Genomic_DNA"/>
</dbReference>
<protein>
    <submittedName>
        <fullName evidence="1">Uncharacterized protein</fullName>
    </submittedName>
</protein>
<accession>X1IGG3</accession>
<name>X1IGG3_9ZZZZ</name>
<organism evidence="1">
    <name type="scientific">marine sediment metagenome</name>
    <dbReference type="NCBI Taxonomy" id="412755"/>
    <lineage>
        <taxon>unclassified sequences</taxon>
        <taxon>metagenomes</taxon>
        <taxon>ecological metagenomes</taxon>
    </lineage>
</organism>
<gene>
    <name evidence="1" type="ORF">S03H2_57370</name>
</gene>
<evidence type="ECO:0000313" key="1">
    <source>
        <dbReference type="EMBL" id="GAH80802.1"/>
    </source>
</evidence>